<dbReference type="PANTHER" id="PTHR34322:SF2">
    <property type="entry name" value="TRANSPOSASE IS200-LIKE DOMAIN-CONTAINING PROTEIN"/>
    <property type="match status" value="1"/>
</dbReference>
<gene>
    <name evidence="3" type="ORF">Pan181_15450</name>
</gene>
<sequence>MPRTARASQGGFVYHVLNRGNARGEVFHKDDDFAAFVHLMVEASERLPMRLVGYCLMPNHFHLLLWSHHDGDLSRWMQWLLTSHVRRYHRHYQSSGHVWQGRFKAFPIQDDEHYWTVLRYVERNPLRAGLVARSQDWEWSSLKSTTRSCPEELLSDGPLEKFRGWTNYVNGTETEAELAALRKSVERGTPYGDTDWQHKTAKSLGLESSLRPRGRPKKAEK</sequence>
<dbReference type="SUPFAM" id="SSF143422">
    <property type="entry name" value="Transposase IS200-like"/>
    <property type="match status" value="1"/>
</dbReference>
<name>A0A518AKY6_9BACT</name>
<dbReference type="GO" id="GO:0006313">
    <property type="term" value="P:DNA transposition"/>
    <property type="evidence" value="ECO:0007669"/>
    <property type="project" value="InterPro"/>
</dbReference>
<evidence type="ECO:0000256" key="1">
    <source>
        <dbReference type="SAM" id="MobiDB-lite"/>
    </source>
</evidence>
<protein>
    <submittedName>
        <fullName evidence="3">Transposase IS200 like protein</fullName>
    </submittedName>
</protein>
<dbReference type="KEGG" id="amuc:Pan181_15450"/>
<dbReference type="GO" id="GO:0004803">
    <property type="term" value="F:transposase activity"/>
    <property type="evidence" value="ECO:0007669"/>
    <property type="project" value="InterPro"/>
</dbReference>
<dbReference type="Gene3D" id="3.30.70.1290">
    <property type="entry name" value="Transposase IS200-like"/>
    <property type="match status" value="1"/>
</dbReference>
<dbReference type="Proteomes" id="UP000315750">
    <property type="component" value="Chromosome"/>
</dbReference>
<dbReference type="PANTHER" id="PTHR34322">
    <property type="entry name" value="TRANSPOSASE, Y1_TNP DOMAIN-CONTAINING"/>
    <property type="match status" value="1"/>
</dbReference>
<organism evidence="3 4">
    <name type="scientific">Aeoliella mucimassa</name>
    <dbReference type="NCBI Taxonomy" id="2527972"/>
    <lineage>
        <taxon>Bacteria</taxon>
        <taxon>Pseudomonadati</taxon>
        <taxon>Planctomycetota</taxon>
        <taxon>Planctomycetia</taxon>
        <taxon>Pirellulales</taxon>
        <taxon>Lacipirellulaceae</taxon>
        <taxon>Aeoliella</taxon>
    </lineage>
</organism>
<dbReference type="GO" id="GO:0003677">
    <property type="term" value="F:DNA binding"/>
    <property type="evidence" value="ECO:0007669"/>
    <property type="project" value="InterPro"/>
</dbReference>
<accession>A0A518AKY6</accession>
<keyword evidence="4" id="KW-1185">Reference proteome</keyword>
<dbReference type="OrthoDB" id="277009at2"/>
<proteinExistence type="predicted"/>
<evidence type="ECO:0000313" key="4">
    <source>
        <dbReference type="Proteomes" id="UP000315750"/>
    </source>
</evidence>
<reference evidence="3 4" key="1">
    <citation type="submission" date="2019-02" db="EMBL/GenBank/DDBJ databases">
        <title>Deep-cultivation of Planctomycetes and their phenomic and genomic characterization uncovers novel biology.</title>
        <authorList>
            <person name="Wiegand S."/>
            <person name="Jogler M."/>
            <person name="Boedeker C."/>
            <person name="Pinto D."/>
            <person name="Vollmers J."/>
            <person name="Rivas-Marin E."/>
            <person name="Kohn T."/>
            <person name="Peeters S.H."/>
            <person name="Heuer A."/>
            <person name="Rast P."/>
            <person name="Oberbeckmann S."/>
            <person name="Bunk B."/>
            <person name="Jeske O."/>
            <person name="Meyerdierks A."/>
            <person name="Storesund J.E."/>
            <person name="Kallscheuer N."/>
            <person name="Luecker S."/>
            <person name="Lage O.M."/>
            <person name="Pohl T."/>
            <person name="Merkel B.J."/>
            <person name="Hornburger P."/>
            <person name="Mueller R.-W."/>
            <person name="Bruemmer F."/>
            <person name="Labrenz M."/>
            <person name="Spormann A.M."/>
            <person name="Op den Camp H."/>
            <person name="Overmann J."/>
            <person name="Amann R."/>
            <person name="Jetten M.S.M."/>
            <person name="Mascher T."/>
            <person name="Medema M.H."/>
            <person name="Devos D.P."/>
            <person name="Kaster A.-K."/>
            <person name="Ovreas L."/>
            <person name="Rohde M."/>
            <person name="Galperin M.Y."/>
            <person name="Jogler C."/>
        </authorList>
    </citation>
    <scope>NUCLEOTIDE SEQUENCE [LARGE SCALE GENOMIC DNA]</scope>
    <source>
        <strain evidence="3 4">Pan181</strain>
    </source>
</reference>
<dbReference type="InterPro" id="IPR036515">
    <property type="entry name" value="Transposase_17_sf"/>
</dbReference>
<feature type="domain" description="Transposase IS200-like" evidence="2">
    <location>
        <begin position="9"/>
        <end position="124"/>
    </location>
</feature>
<dbReference type="InterPro" id="IPR002686">
    <property type="entry name" value="Transposase_17"/>
</dbReference>
<dbReference type="EMBL" id="CP036278">
    <property type="protein sequence ID" value="QDU55356.1"/>
    <property type="molecule type" value="Genomic_DNA"/>
</dbReference>
<evidence type="ECO:0000259" key="2">
    <source>
        <dbReference type="SMART" id="SM01321"/>
    </source>
</evidence>
<dbReference type="NCBIfam" id="NF047646">
    <property type="entry name" value="REP_Tyr_transpos"/>
    <property type="match status" value="1"/>
</dbReference>
<feature type="region of interest" description="Disordered" evidence="1">
    <location>
        <begin position="189"/>
        <end position="221"/>
    </location>
</feature>
<dbReference type="Pfam" id="PF01797">
    <property type="entry name" value="Y1_Tnp"/>
    <property type="match status" value="1"/>
</dbReference>
<feature type="compositionally biased region" description="Basic residues" evidence="1">
    <location>
        <begin position="212"/>
        <end position="221"/>
    </location>
</feature>
<evidence type="ECO:0000313" key="3">
    <source>
        <dbReference type="EMBL" id="QDU55356.1"/>
    </source>
</evidence>
<dbReference type="AlphaFoldDB" id="A0A518AKY6"/>
<dbReference type="RefSeq" id="WP_145246226.1">
    <property type="nucleotide sequence ID" value="NZ_CP036278.1"/>
</dbReference>
<dbReference type="SMART" id="SM01321">
    <property type="entry name" value="Y1_Tnp"/>
    <property type="match status" value="1"/>
</dbReference>